<evidence type="ECO:0000313" key="3">
    <source>
        <dbReference type="EMBL" id="KEZ39724.1"/>
    </source>
</evidence>
<comment type="caution">
    <text evidence="3">The sequence shown here is derived from an EMBL/GenBank/DDBJ whole genome shotgun (WGS) entry which is preliminary data.</text>
</comment>
<dbReference type="Pfam" id="PF12757">
    <property type="entry name" value="Eisosome1"/>
    <property type="match status" value="1"/>
</dbReference>
<dbReference type="RefSeq" id="XP_016639523.1">
    <property type="nucleotide sequence ID" value="XM_016791013.1"/>
</dbReference>
<feature type="coiled-coil region" evidence="1">
    <location>
        <begin position="269"/>
        <end position="300"/>
    </location>
</feature>
<feature type="region of interest" description="Disordered" evidence="2">
    <location>
        <begin position="125"/>
        <end position="177"/>
    </location>
</feature>
<feature type="compositionally biased region" description="Polar residues" evidence="2">
    <location>
        <begin position="712"/>
        <end position="721"/>
    </location>
</feature>
<dbReference type="VEuPathDB" id="FungiDB:SAPIO_CDS9680"/>
<feature type="compositionally biased region" description="Polar residues" evidence="2">
    <location>
        <begin position="143"/>
        <end position="164"/>
    </location>
</feature>
<keyword evidence="1" id="KW-0175">Coiled coil</keyword>
<feature type="compositionally biased region" description="Polar residues" evidence="2">
    <location>
        <begin position="732"/>
        <end position="742"/>
    </location>
</feature>
<keyword evidence="4" id="KW-1185">Reference proteome</keyword>
<proteinExistence type="predicted"/>
<name>A0A084FXB2_PSEDA</name>
<evidence type="ECO:0000256" key="1">
    <source>
        <dbReference type="SAM" id="Coils"/>
    </source>
</evidence>
<feature type="compositionally biased region" description="Low complexity" evidence="2">
    <location>
        <begin position="23"/>
        <end position="36"/>
    </location>
</feature>
<feature type="region of interest" description="Disordered" evidence="2">
    <location>
        <begin position="1"/>
        <end position="113"/>
    </location>
</feature>
<gene>
    <name evidence="3" type="ORF">SAPIO_CDS9680</name>
</gene>
<protein>
    <submittedName>
        <fullName evidence="3">Uncharacterized protein</fullName>
    </submittedName>
</protein>
<dbReference type="Proteomes" id="UP000028545">
    <property type="component" value="Unassembled WGS sequence"/>
</dbReference>
<dbReference type="OrthoDB" id="4070583at2759"/>
<feature type="region of interest" description="Disordered" evidence="2">
    <location>
        <begin position="573"/>
        <end position="654"/>
    </location>
</feature>
<dbReference type="HOGENOM" id="CLU_009741_1_0_1"/>
<feature type="compositionally biased region" description="Polar residues" evidence="2">
    <location>
        <begin position="125"/>
        <end position="135"/>
    </location>
</feature>
<evidence type="ECO:0000313" key="4">
    <source>
        <dbReference type="Proteomes" id="UP000028545"/>
    </source>
</evidence>
<accession>A0A084FXB2</accession>
<dbReference type="OMA" id="HQSAVEM"/>
<dbReference type="AlphaFoldDB" id="A0A084FXB2"/>
<evidence type="ECO:0000256" key="2">
    <source>
        <dbReference type="SAM" id="MobiDB-lite"/>
    </source>
</evidence>
<feature type="compositionally biased region" description="Polar residues" evidence="2">
    <location>
        <begin position="95"/>
        <end position="113"/>
    </location>
</feature>
<dbReference type="PANTHER" id="PTHR28298">
    <property type="entry name" value="EISOSOME PROTEIN 1"/>
    <property type="match status" value="1"/>
</dbReference>
<dbReference type="KEGG" id="sapo:SAPIO_CDS9680"/>
<reference evidence="3 4" key="1">
    <citation type="journal article" date="2014" name="Genome Announc.">
        <title>Draft genome sequence of the pathogenic fungus Scedosporium apiospermum.</title>
        <authorList>
            <person name="Vandeputte P."/>
            <person name="Ghamrawi S."/>
            <person name="Rechenmann M."/>
            <person name="Iltis A."/>
            <person name="Giraud S."/>
            <person name="Fleury M."/>
            <person name="Thornton C."/>
            <person name="Delhaes L."/>
            <person name="Meyer W."/>
            <person name="Papon N."/>
            <person name="Bouchara J.P."/>
        </authorList>
    </citation>
    <scope>NUCLEOTIDE SEQUENCE [LARGE SCALE GENOMIC DNA]</scope>
    <source>
        <strain evidence="3 4">IHEM 14462</strain>
    </source>
</reference>
<feature type="region of interest" description="Disordered" evidence="2">
    <location>
        <begin position="242"/>
        <end position="267"/>
    </location>
</feature>
<dbReference type="GO" id="GO:0070941">
    <property type="term" value="P:eisosome assembly"/>
    <property type="evidence" value="ECO:0007669"/>
    <property type="project" value="TreeGrafter"/>
</dbReference>
<feature type="compositionally biased region" description="Polar residues" evidence="2">
    <location>
        <begin position="1"/>
        <end position="14"/>
    </location>
</feature>
<feature type="compositionally biased region" description="Basic and acidic residues" evidence="2">
    <location>
        <begin position="349"/>
        <end position="359"/>
    </location>
</feature>
<sequence length="770" mass="83751">MAHVQQEQPSSSPGSRRFRYADPKSLPSYPSLGLPSDASASAAATVGWSRRQSPRPPSVKPTPERTVRSSAAAAASFAADSKGSQKRNQAVRELATNTGTTASPHRNSFSQENWGSSAACLAFKSQSAQATQSTKMRPRLDSRSSLMAAQEATASRPRSMSSPLIKQRAGGVSDTSAGQKWSFVPELSPSAESGAIPATALDRSMYTSHPPVSIEVEEKRRASEIHSSAVALARQAYLQQQKLAEQQAHDDAYSDDMRSSTDLGQPEPVNLHEAAYKLAQERLEKLQEEFRKNRELQEQNTPDQIPAPLHRVANALRIRHRSSSDSDLQLRRHNRTSRATAILPPLQSKADEEQRRKDREAVLAAARKNVESQLRGIDESIYEETGKVPPCKLAEWAPRAEAIALAKVASEMPPPGKRDVGGGMYVAQDEIDAVAVRKVKPILREMDVRAEKEHERQRVLKEEQAEKQLEAKTKKVHQREIRDIYRKLKEGQKKKDKEREQVLEEEDRKWKSGDRVLRMEEVEAALVGPTAAPRAPSGTALGTAAVNASATAPVPAPDNRSITSTEIAEFRLIAMSGTQNGEAVPTHPEPSHALPPVQEPENASTPRSITPVEEDSPGHSKEPALSPGKVKNWIKARLSRQKGSPKALEESEKGFVGGYTAKLRTPGGSTHSLVPVSSMREVAVAGRDSLPLGEARESEAKTGDAAAGPQLTRISSASSGGSDERFVDARETQSPATLSPTDIPTRAVWTPPIGKSRSPGRGSRFKEIID</sequence>
<feature type="compositionally biased region" description="Basic and acidic residues" evidence="2">
    <location>
        <begin position="722"/>
        <end position="731"/>
    </location>
</feature>
<feature type="region of interest" description="Disordered" evidence="2">
    <location>
        <begin position="450"/>
        <end position="514"/>
    </location>
</feature>
<dbReference type="EMBL" id="JOWA01000143">
    <property type="protein sequence ID" value="KEZ39724.1"/>
    <property type="molecule type" value="Genomic_DNA"/>
</dbReference>
<dbReference type="PANTHER" id="PTHR28298:SF1">
    <property type="entry name" value="EISOSOME PROTEIN 1"/>
    <property type="match status" value="1"/>
</dbReference>
<organism evidence="3 4">
    <name type="scientific">Pseudallescheria apiosperma</name>
    <name type="common">Scedosporium apiospermum</name>
    <dbReference type="NCBI Taxonomy" id="563466"/>
    <lineage>
        <taxon>Eukaryota</taxon>
        <taxon>Fungi</taxon>
        <taxon>Dikarya</taxon>
        <taxon>Ascomycota</taxon>
        <taxon>Pezizomycotina</taxon>
        <taxon>Sordariomycetes</taxon>
        <taxon>Hypocreomycetidae</taxon>
        <taxon>Microascales</taxon>
        <taxon>Microascaceae</taxon>
        <taxon>Scedosporium</taxon>
    </lineage>
</organism>
<feature type="region of interest" description="Disordered" evidence="2">
    <location>
        <begin position="690"/>
        <end position="770"/>
    </location>
</feature>
<feature type="compositionally biased region" description="Basic and acidic residues" evidence="2">
    <location>
        <begin position="247"/>
        <end position="259"/>
    </location>
</feature>
<dbReference type="InterPro" id="IPR024527">
    <property type="entry name" value="Eisosome1"/>
</dbReference>
<feature type="region of interest" description="Disordered" evidence="2">
    <location>
        <begin position="320"/>
        <end position="359"/>
    </location>
</feature>
<dbReference type="GeneID" id="27728752"/>
<feature type="compositionally biased region" description="Low complexity" evidence="2">
    <location>
        <begin position="69"/>
        <end position="81"/>
    </location>
</feature>